<evidence type="ECO:0000256" key="1">
    <source>
        <dbReference type="SAM" id="MobiDB-lite"/>
    </source>
</evidence>
<proteinExistence type="predicted"/>
<feature type="compositionally biased region" description="Basic and acidic residues" evidence="1">
    <location>
        <begin position="1"/>
        <end position="12"/>
    </location>
</feature>
<gene>
    <name evidence="2" type="ORF">NCTC13350_02624</name>
</gene>
<dbReference type="AlphaFoldDB" id="A0A378ZXW5"/>
<feature type="compositionally biased region" description="Low complexity" evidence="1">
    <location>
        <begin position="108"/>
        <end position="121"/>
    </location>
</feature>
<dbReference type="OrthoDB" id="337884at2"/>
<dbReference type="RefSeq" id="WP_019964594.1">
    <property type="nucleotide sequence ID" value="NZ_UGSK01000001.1"/>
</dbReference>
<dbReference type="Pfam" id="PF10387">
    <property type="entry name" value="DUF2442"/>
    <property type="match status" value="1"/>
</dbReference>
<evidence type="ECO:0000313" key="3">
    <source>
        <dbReference type="Proteomes" id="UP000255000"/>
    </source>
</evidence>
<organism evidence="2 3">
    <name type="scientific">Pannonibacter phragmitetus</name>
    <dbReference type="NCBI Taxonomy" id="121719"/>
    <lineage>
        <taxon>Bacteria</taxon>
        <taxon>Pseudomonadati</taxon>
        <taxon>Pseudomonadota</taxon>
        <taxon>Alphaproteobacteria</taxon>
        <taxon>Hyphomicrobiales</taxon>
        <taxon>Stappiaceae</taxon>
        <taxon>Pannonibacter</taxon>
    </lineage>
</organism>
<feature type="region of interest" description="Disordered" evidence="1">
    <location>
        <begin position="1"/>
        <end position="21"/>
    </location>
</feature>
<accession>A0A378ZXW5</accession>
<dbReference type="EMBL" id="UGSK01000001">
    <property type="protein sequence ID" value="SUB01680.1"/>
    <property type="molecule type" value="Genomic_DNA"/>
</dbReference>
<sequence>MDLTEKALEEANSRGGEARSGGYAVSASYDAAQSRLVVELDSGVILLVPVHLVEGIAGANPETLRDIELSPSGLGLHWPKLDADVYVPALLQGIFGTRRWMAALLGASGGKASSPAKASAARSNGAKGGRPRKQA</sequence>
<feature type="region of interest" description="Disordered" evidence="1">
    <location>
        <begin position="108"/>
        <end position="135"/>
    </location>
</feature>
<dbReference type="InterPro" id="IPR018841">
    <property type="entry name" value="DUF2442"/>
</dbReference>
<reference evidence="2 3" key="1">
    <citation type="submission" date="2018-06" db="EMBL/GenBank/DDBJ databases">
        <authorList>
            <consortium name="Pathogen Informatics"/>
            <person name="Doyle S."/>
        </authorList>
    </citation>
    <scope>NUCLEOTIDE SEQUENCE [LARGE SCALE GENOMIC DNA]</scope>
    <source>
        <strain evidence="2 3">NCTC13350</strain>
    </source>
</reference>
<protein>
    <submittedName>
        <fullName evidence="2">Protein of uncharacterized function (DUF3532)</fullName>
    </submittedName>
</protein>
<dbReference type="Gene3D" id="3.30.2020.40">
    <property type="entry name" value="Uncharacterised protein PF10387, DUF2442"/>
    <property type="match status" value="1"/>
</dbReference>
<evidence type="ECO:0000313" key="2">
    <source>
        <dbReference type="EMBL" id="SUB01680.1"/>
    </source>
</evidence>
<name>A0A378ZXW5_9HYPH</name>
<dbReference type="Proteomes" id="UP000255000">
    <property type="component" value="Unassembled WGS sequence"/>
</dbReference>